<evidence type="ECO:0000259" key="7">
    <source>
        <dbReference type="PROSITE" id="PS51900"/>
    </source>
</evidence>
<evidence type="ECO:0000256" key="2">
    <source>
        <dbReference type="ARBA" id="ARBA00022908"/>
    </source>
</evidence>
<reference evidence="8 9" key="1">
    <citation type="submission" date="2016-11" db="EMBL/GenBank/DDBJ databases">
        <authorList>
            <person name="Jaros S."/>
            <person name="Januszkiewicz K."/>
            <person name="Wedrychowicz H."/>
        </authorList>
    </citation>
    <scope>NUCLEOTIDE SEQUENCE [LARGE SCALE GENOMIC DNA]</scope>
    <source>
        <strain evidence="8 9">GAS242</strain>
    </source>
</reference>
<evidence type="ECO:0000256" key="1">
    <source>
        <dbReference type="ARBA" id="ARBA00008857"/>
    </source>
</evidence>
<dbReference type="PROSITE" id="PS51900">
    <property type="entry name" value="CB"/>
    <property type="match status" value="1"/>
</dbReference>
<dbReference type="Pfam" id="PF22022">
    <property type="entry name" value="Phage_int_M"/>
    <property type="match status" value="1"/>
</dbReference>
<keyword evidence="6" id="KW-0812">Transmembrane</keyword>
<dbReference type="GO" id="GO:0006310">
    <property type="term" value="P:DNA recombination"/>
    <property type="evidence" value="ECO:0007669"/>
    <property type="project" value="UniProtKB-KW"/>
</dbReference>
<dbReference type="InterPro" id="IPR010998">
    <property type="entry name" value="Integrase_recombinase_N"/>
</dbReference>
<protein>
    <recommendedName>
        <fullName evidence="7">Core-binding (CB) domain-containing protein</fullName>
    </recommendedName>
</protein>
<evidence type="ECO:0000313" key="8">
    <source>
        <dbReference type="EMBL" id="SHG43267.1"/>
    </source>
</evidence>
<evidence type="ECO:0000256" key="3">
    <source>
        <dbReference type="ARBA" id="ARBA00023125"/>
    </source>
</evidence>
<dbReference type="CDD" id="cd00801">
    <property type="entry name" value="INT_P4_C"/>
    <property type="match status" value="1"/>
</dbReference>
<dbReference type="InterPro" id="IPR038488">
    <property type="entry name" value="Integrase_DNA-bd_sf"/>
</dbReference>
<keyword evidence="6" id="KW-1133">Transmembrane helix</keyword>
<dbReference type="PANTHER" id="PTHR30629:SF2">
    <property type="entry name" value="PROPHAGE INTEGRASE INTS-RELATED"/>
    <property type="match status" value="1"/>
</dbReference>
<dbReference type="Gene3D" id="3.30.160.390">
    <property type="entry name" value="Integrase, DNA-binding domain"/>
    <property type="match status" value="1"/>
</dbReference>
<evidence type="ECO:0000256" key="5">
    <source>
        <dbReference type="PROSITE-ProRule" id="PRU01248"/>
    </source>
</evidence>
<dbReference type="GO" id="GO:0003677">
    <property type="term" value="F:DNA binding"/>
    <property type="evidence" value="ECO:0007669"/>
    <property type="project" value="UniProtKB-UniRule"/>
</dbReference>
<dbReference type="Proteomes" id="UP000190675">
    <property type="component" value="Chromosome I"/>
</dbReference>
<dbReference type="Gene3D" id="1.10.443.10">
    <property type="entry name" value="Intergrase catalytic core"/>
    <property type="match status" value="1"/>
</dbReference>
<organism evidence="8 9">
    <name type="scientific">Bradyrhizobium erythrophlei</name>
    <dbReference type="NCBI Taxonomy" id="1437360"/>
    <lineage>
        <taxon>Bacteria</taxon>
        <taxon>Pseudomonadati</taxon>
        <taxon>Pseudomonadota</taxon>
        <taxon>Alphaproteobacteria</taxon>
        <taxon>Hyphomicrobiales</taxon>
        <taxon>Nitrobacteraceae</taxon>
        <taxon>Bradyrhizobium</taxon>
    </lineage>
</organism>
<evidence type="ECO:0000256" key="4">
    <source>
        <dbReference type="ARBA" id="ARBA00023172"/>
    </source>
</evidence>
<dbReference type="RefSeq" id="WP_244567875.1">
    <property type="nucleotide sequence ID" value="NZ_LT670818.1"/>
</dbReference>
<dbReference type="InterPro" id="IPR044068">
    <property type="entry name" value="CB"/>
</dbReference>
<dbReference type="Pfam" id="PF13356">
    <property type="entry name" value="Arm-DNA-bind_3"/>
    <property type="match status" value="1"/>
</dbReference>
<dbReference type="InterPro" id="IPR013762">
    <property type="entry name" value="Integrase-like_cat_sf"/>
</dbReference>
<keyword evidence="6" id="KW-0472">Membrane</keyword>
<dbReference type="InterPro" id="IPR011010">
    <property type="entry name" value="DNA_brk_join_enz"/>
</dbReference>
<evidence type="ECO:0000256" key="6">
    <source>
        <dbReference type="SAM" id="Phobius"/>
    </source>
</evidence>
<dbReference type="InterPro" id="IPR050808">
    <property type="entry name" value="Phage_Integrase"/>
</dbReference>
<dbReference type="PANTHER" id="PTHR30629">
    <property type="entry name" value="PROPHAGE INTEGRASE"/>
    <property type="match status" value="1"/>
</dbReference>
<accession>A0A1M5JRR6</accession>
<dbReference type="InterPro" id="IPR053876">
    <property type="entry name" value="Phage_int_M"/>
</dbReference>
<dbReference type="GO" id="GO:0015074">
    <property type="term" value="P:DNA integration"/>
    <property type="evidence" value="ECO:0007669"/>
    <property type="project" value="UniProtKB-KW"/>
</dbReference>
<comment type="similarity">
    <text evidence="1">Belongs to the 'phage' integrase family.</text>
</comment>
<feature type="transmembrane region" description="Helical" evidence="6">
    <location>
        <begin position="131"/>
        <end position="153"/>
    </location>
</feature>
<keyword evidence="4" id="KW-0233">DNA recombination</keyword>
<dbReference type="Gene3D" id="1.10.150.130">
    <property type="match status" value="1"/>
</dbReference>
<feature type="domain" description="Core-binding (CB)" evidence="7">
    <location>
        <begin position="101"/>
        <end position="182"/>
    </location>
</feature>
<keyword evidence="2" id="KW-0229">DNA integration</keyword>
<dbReference type="InterPro" id="IPR025166">
    <property type="entry name" value="Integrase_DNA_bind_dom"/>
</dbReference>
<evidence type="ECO:0000313" key="9">
    <source>
        <dbReference type="Proteomes" id="UP000190675"/>
    </source>
</evidence>
<gene>
    <name evidence="8" type="ORF">SAMN05444169_2443</name>
</gene>
<name>A0A1M5JRR6_9BRAD</name>
<dbReference type="SUPFAM" id="SSF56349">
    <property type="entry name" value="DNA breaking-rejoining enzymes"/>
    <property type="match status" value="1"/>
</dbReference>
<keyword evidence="3 5" id="KW-0238">DNA-binding</keyword>
<dbReference type="EMBL" id="LT670818">
    <property type="protein sequence ID" value="SHG43267.1"/>
    <property type="molecule type" value="Genomic_DNA"/>
</dbReference>
<dbReference type="AlphaFoldDB" id="A0A1M5JRR6"/>
<sequence>MRKTNKLTTLSVKRMSKPGLFGDGDGLYLQVAAGGTKAWILRYMRAGRARKMGLGPFPILSLVEARQKAFEGRRSLLRGIDPIDARNAARTEAVAQAAKAFTFAECGKAYIAAHRSGWRNEKHREQWSNTLVRYAFPVIGILSVAAVDTALVLKVLEPIWNSKPETASRLRGRIEAILDWAKARGYRDGENPARWRGHLDKLLPAKGKVSTVQHHKAIPYRELPSFMARLRSRAEISAQALEFTILTAARTGETLGAVPHEFDLDRRIWTIPAGRMKASREHRVPLCDRAIEIIGLQKHNYKFAFPGAKLDASLSNMAMLEMLRGMVGIGLTVHGFRSAFMDWGHEVTNYPKEMMDIALAHTVSDKVEAAYRRGDMFDKRRQLMADWQRYCFSKVDV</sequence>
<proteinExistence type="inferred from homology"/>